<feature type="non-terminal residue" evidence="6">
    <location>
        <position position="1"/>
    </location>
</feature>
<evidence type="ECO:0000256" key="1">
    <source>
        <dbReference type="ARBA" id="ARBA00022729"/>
    </source>
</evidence>
<keyword evidence="4" id="KW-1133">Transmembrane helix</keyword>
<feature type="transmembrane region" description="Helical" evidence="4">
    <location>
        <begin position="73"/>
        <end position="93"/>
    </location>
</feature>
<evidence type="ECO:0000259" key="5">
    <source>
        <dbReference type="Pfam" id="PF23283"/>
    </source>
</evidence>
<dbReference type="PANTHER" id="PTHR36191:SF4">
    <property type="entry name" value="VWFD DOMAIN-CONTAINING PROTEIN"/>
    <property type="match status" value="1"/>
</dbReference>
<keyword evidence="7" id="KW-1185">Reference proteome</keyword>
<feature type="domain" description="UMOD/GP2/OIT3-like D8C" evidence="5">
    <location>
        <begin position="298"/>
        <end position="376"/>
    </location>
</feature>
<evidence type="ECO:0000313" key="6">
    <source>
        <dbReference type="EMBL" id="CAH3119218.1"/>
    </source>
</evidence>
<dbReference type="InterPro" id="IPR057774">
    <property type="entry name" value="D8C_UMOD/GP2/OIT3-like"/>
</dbReference>
<dbReference type="CDD" id="cd00054">
    <property type="entry name" value="EGF_CA"/>
    <property type="match status" value="1"/>
</dbReference>
<keyword evidence="4" id="KW-0812">Transmembrane</keyword>
<dbReference type="Pfam" id="PF23283">
    <property type="entry name" value="D8C_UMOD"/>
    <property type="match status" value="1"/>
</dbReference>
<evidence type="ECO:0000256" key="3">
    <source>
        <dbReference type="SAM" id="MobiDB-lite"/>
    </source>
</evidence>
<sequence>INECTEGSHGCHRDATCQNTAGSYRHKFYKSSSPYKCDDKLNTMWYRFTGDAGTKMPTSCVNFKKCGGKRPGWLTFVNAFTFSILFPFVLYRFCGHPSKEDGRVNRKVYFRSFNNCEEVFNVVKVRNCGPFFVYFIRGTAPGTSNPERDIYSDYQMMLKGHTYKTIKVRRGSLDCRQACLADTRCRSYNVLFFQQICELTNSTKEASPDDFIWMNAPQGFITATETRSVKTPQGRLDASASQASTAPTKASKSNSTECLHYVTLQNADRKATYVASQQPFLCDYDLDAMWYRFEGAAGTKMPTTCVGPSSCGATRPGWMNGAHPTVEDGRVNREVCFRSWHECCKYTKSIMVRNCSSFYVYHLDRIATNCSEAYCATD</sequence>
<accession>A0AAU9WMI6</accession>
<dbReference type="AlphaFoldDB" id="A0AAU9WMI6"/>
<feature type="region of interest" description="Disordered" evidence="3">
    <location>
        <begin position="227"/>
        <end position="251"/>
    </location>
</feature>
<evidence type="ECO:0000313" key="7">
    <source>
        <dbReference type="Proteomes" id="UP001159428"/>
    </source>
</evidence>
<keyword evidence="2" id="KW-1015">Disulfide bond</keyword>
<dbReference type="Gene3D" id="2.10.25.10">
    <property type="entry name" value="Laminin"/>
    <property type="match status" value="1"/>
</dbReference>
<evidence type="ECO:0000256" key="2">
    <source>
        <dbReference type="ARBA" id="ARBA00023157"/>
    </source>
</evidence>
<organism evidence="6 7">
    <name type="scientific">Pocillopora meandrina</name>
    <dbReference type="NCBI Taxonomy" id="46732"/>
    <lineage>
        <taxon>Eukaryota</taxon>
        <taxon>Metazoa</taxon>
        <taxon>Cnidaria</taxon>
        <taxon>Anthozoa</taxon>
        <taxon>Hexacorallia</taxon>
        <taxon>Scleractinia</taxon>
        <taxon>Astrocoeniina</taxon>
        <taxon>Pocilloporidae</taxon>
        <taxon>Pocillopora</taxon>
    </lineage>
</organism>
<name>A0AAU9WMI6_9CNID</name>
<comment type="caution">
    <text evidence="6">The sequence shown here is derived from an EMBL/GenBank/DDBJ whole genome shotgun (WGS) entry which is preliminary data.</text>
</comment>
<proteinExistence type="predicted"/>
<evidence type="ECO:0000256" key="4">
    <source>
        <dbReference type="SAM" id="Phobius"/>
    </source>
</evidence>
<reference evidence="6 7" key="1">
    <citation type="submission" date="2022-05" db="EMBL/GenBank/DDBJ databases">
        <authorList>
            <consortium name="Genoscope - CEA"/>
            <person name="William W."/>
        </authorList>
    </citation>
    <scope>NUCLEOTIDE SEQUENCE [LARGE SCALE GENOMIC DNA]</scope>
</reference>
<keyword evidence="4" id="KW-0472">Membrane</keyword>
<feature type="compositionally biased region" description="Polar residues" evidence="3">
    <location>
        <begin position="239"/>
        <end position="251"/>
    </location>
</feature>
<dbReference type="PANTHER" id="PTHR36191">
    <property type="entry name" value="ENDO/EXONUCLEASE/PHOSPHATASE DOMAIN-CONTAINING PROTEIN-RELATED"/>
    <property type="match status" value="1"/>
</dbReference>
<dbReference type="EMBL" id="CALNXJ010000017">
    <property type="protein sequence ID" value="CAH3119218.1"/>
    <property type="molecule type" value="Genomic_DNA"/>
</dbReference>
<gene>
    <name evidence="6" type="ORF">PMEA_00008114</name>
</gene>
<keyword evidence="1" id="KW-0732">Signal</keyword>
<protein>
    <recommendedName>
        <fullName evidence="5">UMOD/GP2/OIT3-like D8C domain-containing protein</fullName>
    </recommendedName>
</protein>
<dbReference type="Proteomes" id="UP001159428">
    <property type="component" value="Unassembled WGS sequence"/>
</dbReference>